<organism evidence="8 9">
    <name type="scientific">Sedimentisphaera salicampi</name>
    <dbReference type="NCBI Taxonomy" id="1941349"/>
    <lineage>
        <taxon>Bacteria</taxon>
        <taxon>Pseudomonadati</taxon>
        <taxon>Planctomycetota</taxon>
        <taxon>Phycisphaerae</taxon>
        <taxon>Sedimentisphaerales</taxon>
        <taxon>Sedimentisphaeraceae</taxon>
        <taxon>Sedimentisphaera</taxon>
    </lineage>
</organism>
<evidence type="ECO:0000313" key="8">
    <source>
        <dbReference type="EMBL" id="ARN56043.1"/>
    </source>
</evidence>
<feature type="transmembrane region" description="Helical" evidence="6">
    <location>
        <begin position="363"/>
        <end position="385"/>
    </location>
</feature>
<dbReference type="InterPro" id="IPR052983">
    <property type="entry name" value="MFS_Riboflavin_Transporter"/>
</dbReference>
<accession>A0A1W6LJX1</accession>
<dbReference type="STRING" id="1941349.STSP1_00413"/>
<feature type="transmembrane region" description="Helical" evidence="6">
    <location>
        <begin position="276"/>
        <end position="293"/>
    </location>
</feature>
<protein>
    <submittedName>
        <fullName evidence="8">Putative MFS-type transporter YhjX</fullName>
    </submittedName>
</protein>
<dbReference type="InterPro" id="IPR011701">
    <property type="entry name" value="MFS"/>
</dbReference>
<dbReference type="Gene3D" id="1.20.1250.20">
    <property type="entry name" value="MFS general substrate transporter like domains"/>
    <property type="match status" value="2"/>
</dbReference>
<dbReference type="GO" id="GO:0016020">
    <property type="term" value="C:membrane"/>
    <property type="evidence" value="ECO:0007669"/>
    <property type="project" value="UniProtKB-SubCell"/>
</dbReference>
<keyword evidence="2" id="KW-0813">Transport</keyword>
<keyword evidence="9" id="KW-1185">Reference proteome</keyword>
<dbReference type="PROSITE" id="PS50850">
    <property type="entry name" value="MFS"/>
    <property type="match status" value="1"/>
</dbReference>
<dbReference type="GO" id="GO:0022857">
    <property type="term" value="F:transmembrane transporter activity"/>
    <property type="evidence" value="ECO:0007669"/>
    <property type="project" value="InterPro"/>
</dbReference>
<gene>
    <name evidence="8" type="primary">yhjX</name>
    <name evidence="8" type="ORF">STSP1_00413</name>
</gene>
<evidence type="ECO:0000256" key="1">
    <source>
        <dbReference type="ARBA" id="ARBA00004141"/>
    </source>
</evidence>
<evidence type="ECO:0000256" key="5">
    <source>
        <dbReference type="ARBA" id="ARBA00023136"/>
    </source>
</evidence>
<dbReference type="PANTHER" id="PTHR43385:SF1">
    <property type="entry name" value="RIBOFLAVIN TRANSPORTER RIBJ"/>
    <property type="match status" value="1"/>
</dbReference>
<reference evidence="9" key="1">
    <citation type="submission" date="2017-04" db="EMBL/GenBank/DDBJ databases">
        <title>Comparative genomics and description of representatives of a novel lineage of planctomycetes thriving in anoxic sediments.</title>
        <authorList>
            <person name="Spring S."/>
            <person name="Bunk B."/>
            <person name="Sproer C."/>
        </authorList>
    </citation>
    <scope>NUCLEOTIDE SEQUENCE [LARGE SCALE GENOMIC DNA]</scope>
    <source>
        <strain evidence="9">ST-PulAB-D4</strain>
    </source>
</reference>
<feature type="domain" description="Major facilitator superfamily (MFS) profile" evidence="7">
    <location>
        <begin position="3"/>
        <end position="391"/>
    </location>
</feature>
<keyword evidence="5 6" id="KW-0472">Membrane</keyword>
<sequence>MRKWIVLVAGVLMQSVLGGVYAWSVFIPSLTEDYGQSNGQAGMIFGINIAVFTVVMIPSGRLLGRFSPRKIAFTGALLFSLGYLTASISGGSYAVILAGIGILAGAGIGAGYVCPLTVGMKWFPNNKGLVTGVVVAGFGGGAIALSSLSEYLLTALNWNVLEVFRLIGYGFGGLAIAASLLLKEPDKGAVKPKSENLEEKDISSCLLSKPFIMLCAGMFAGTFAGLLVIGNLKPILLSLGLTSETATLGISIFAVGNASGRIIWGQIHDKLGVRPTVLASLGALGISVILFFIEMPEPLLLAATLIVGINFGACFVVYASSMVSHFGTKLFPSLYPICFLWYGLAGIIGPGAGGWIADSTGTFTIGIAVSSLIVFAAMGINAMGLRSPKRAEETA</sequence>
<dbReference type="InterPro" id="IPR036259">
    <property type="entry name" value="MFS_trans_sf"/>
</dbReference>
<feature type="transmembrane region" description="Helical" evidence="6">
    <location>
        <begin position="333"/>
        <end position="357"/>
    </location>
</feature>
<proteinExistence type="predicted"/>
<feature type="transmembrane region" description="Helical" evidence="6">
    <location>
        <begin position="211"/>
        <end position="229"/>
    </location>
</feature>
<evidence type="ECO:0000313" key="9">
    <source>
        <dbReference type="Proteomes" id="UP000193334"/>
    </source>
</evidence>
<dbReference type="KEGG" id="pbp:STSP1_00413"/>
<dbReference type="Proteomes" id="UP000193334">
    <property type="component" value="Chromosome"/>
</dbReference>
<keyword evidence="3 6" id="KW-0812">Transmembrane</keyword>
<evidence type="ECO:0000259" key="7">
    <source>
        <dbReference type="PROSITE" id="PS50850"/>
    </source>
</evidence>
<dbReference type="SUPFAM" id="SSF103473">
    <property type="entry name" value="MFS general substrate transporter"/>
    <property type="match status" value="1"/>
</dbReference>
<evidence type="ECO:0000256" key="6">
    <source>
        <dbReference type="SAM" id="Phobius"/>
    </source>
</evidence>
<feature type="transmembrane region" description="Helical" evidence="6">
    <location>
        <begin position="94"/>
        <end position="116"/>
    </location>
</feature>
<feature type="transmembrane region" description="Helical" evidence="6">
    <location>
        <begin position="163"/>
        <end position="182"/>
    </location>
</feature>
<feature type="transmembrane region" description="Helical" evidence="6">
    <location>
        <begin position="235"/>
        <end position="255"/>
    </location>
</feature>
<feature type="transmembrane region" description="Helical" evidence="6">
    <location>
        <begin position="71"/>
        <end position="88"/>
    </location>
</feature>
<dbReference type="PANTHER" id="PTHR43385">
    <property type="entry name" value="RIBOFLAVIN TRANSPORTER RIBJ"/>
    <property type="match status" value="1"/>
</dbReference>
<comment type="subcellular location">
    <subcellularLocation>
        <location evidence="1">Membrane</location>
        <topology evidence="1">Multi-pass membrane protein</topology>
    </subcellularLocation>
</comment>
<evidence type="ECO:0000256" key="2">
    <source>
        <dbReference type="ARBA" id="ARBA00022448"/>
    </source>
</evidence>
<name>A0A1W6LJX1_9BACT</name>
<feature type="transmembrane region" description="Helical" evidence="6">
    <location>
        <begin position="38"/>
        <end position="59"/>
    </location>
</feature>
<keyword evidence="4 6" id="KW-1133">Transmembrane helix</keyword>
<evidence type="ECO:0000256" key="3">
    <source>
        <dbReference type="ARBA" id="ARBA00022692"/>
    </source>
</evidence>
<feature type="transmembrane region" description="Helical" evidence="6">
    <location>
        <begin position="128"/>
        <end position="148"/>
    </location>
</feature>
<dbReference type="AlphaFoldDB" id="A0A1W6LJX1"/>
<dbReference type="EMBL" id="CP021023">
    <property type="protein sequence ID" value="ARN56043.1"/>
    <property type="molecule type" value="Genomic_DNA"/>
</dbReference>
<dbReference type="Pfam" id="PF07690">
    <property type="entry name" value="MFS_1"/>
    <property type="match status" value="1"/>
</dbReference>
<evidence type="ECO:0000256" key="4">
    <source>
        <dbReference type="ARBA" id="ARBA00022989"/>
    </source>
</evidence>
<feature type="transmembrane region" description="Helical" evidence="6">
    <location>
        <begin position="299"/>
        <end position="321"/>
    </location>
</feature>
<dbReference type="InterPro" id="IPR020846">
    <property type="entry name" value="MFS_dom"/>
</dbReference>